<proteinExistence type="predicted"/>
<reference evidence="4" key="1">
    <citation type="journal article" date="2019" name="Int. J. Syst. Evol. Microbiol.">
        <title>The Global Catalogue of Microorganisms (GCM) 10K type strain sequencing project: providing services to taxonomists for standard genome sequencing and annotation.</title>
        <authorList>
            <consortium name="The Broad Institute Genomics Platform"/>
            <consortium name="The Broad Institute Genome Sequencing Center for Infectious Disease"/>
            <person name="Wu L."/>
            <person name="Ma J."/>
        </authorList>
    </citation>
    <scope>NUCLEOTIDE SEQUENCE [LARGE SCALE GENOMIC DNA]</scope>
    <source>
        <strain evidence="4">JCM 17225</strain>
    </source>
</reference>
<gene>
    <name evidence="3" type="ORF">GCM10022409_37980</name>
</gene>
<name>A0ABP7UN16_9BACT</name>
<feature type="region of interest" description="Disordered" evidence="1">
    <location>
        <begin position="24"/>
        <end position="64"/>
    </location>
</feature>
<dbReference type="Proteomes" id="UP001501469">
    <property type="component" value="Unassembled WGS sequence"/>
</dbReference>
<evidence type="ECO:0000313" key="3">
    <source>
        <dbReference type="EMBL" id="GAA4048039.1"/>
    </source>
</evidence>
<sequence>MFKTTQYLFLAAMLTLGSGCSKTGADTPAPTAAPGSANNVAPIDPYPGGGGSGGGGSQPPCNVTPSSTIKNGIKRYVMLEVPARNWTVVTTITPPDGITYGTGCNYIYPFSVDIIINETGQSSFAQGSYDSSTGTYTLGL</sequence>
<dbReference type="EMBL" id="BAABDK010000029">
    <property type="protein sequence ID" value="GAA4048039.1"/>
    <property type="molecule type" value="Genomic_DNA"/>
</dbReference>
<accession>A0ABP7UN16</accession>
<feature type="signal peptide" evidence="2">
    <location>
        <begin position="1"/>
        <end position="25"/>
    </location>
</feature>
<keyword evidence="2" id="KW-0732">Signal</keyword>
<evidence type="ECO:0000313" key="4">
    <source>
        <dbReference type="Proteomes" id="UP001501469"/>
    </source>
</evidence>
<feature type="chain" id="PRO_5047482042" description="Lipoprotein" evidence="2">
    <location>
        <begin position="26"/>
        <end position="140"/>
    </location>
</feature>
<comment type="caution">
    <text evidence="3">The sequence shown here is derived from an EMBL/GenBank/DDBJ whole genome shotgun (WGS) entry which is preliminary data.</text>
</comment>
<evidence type="ECO:0000256" key="2">
    <source>
        <dbReference type="SAM" id="SignalP"/>
    </source>
</evidence>
<organism evidence="3 4">
    <name type="scientific">Hymenobacter glaciei</name>
    <dbReference type="NCBI Taxonomy" id="877209"/>
    <lineage>
        <taxon>Bacteria</taxon>
        <taxon>Pseudomonadati</taxon>
        <taxon>Bacteroidota</taxon>
        <taxon>Cytophagia</taxon>
        <taxon>Cytophagales</taxon>
        <taxon>Hymenobacteraceae</taxon>
        <taxon>Hymenobacter</taxon>
    </lineage>
</organism>
<keyword evidence="4" id="KW-1185">Reference proteome</keyword>
<dbReference type="PROSITE" id="PS51257">
    <property type="entry name" value="PROKAR_LIPOPROTEIN"/>
    <property type="match status" value="1"/>
</dbReference>
<protein>
    <recommendedName>
        <fullName evidence="5">Lipoprotein</fullName>
    </recommendedName>
</protein>
<feature type="compositionally biased region" description="Low complexity" evidence="1">
    <location>
        <begin position="24"/>
        <end position="37"/>
    </location>
</feature>
<feature type="compositionally biased region" description="Gly residues" evidence="1">
    <location>
        <begin position="47"/>
        <end position="57"/>
    </location>
</feature>
<evidence type="ECO:0008006" key="5">
    <source>
        <dbReference type="Google" id="ProtNLM"/>
    </source>
</evidence>
<evidence type="ECO:0000256" key="1">
    <source>
        <dbReference type="SAM" id="MobiDB-lite"/>
    </source>
</evidence>